<organism evidence="2 3">
    <name type="scientific">Yarrowia lipolytica</name>
    <name type="common">Candida lipolytica</name>
    <dbReference type="NCBI Taxonomy" id="4952"/>
    <lineage>
        <taxon>Eukaryota</taxon>
        <taxon>Fungi</taxon>
        <taxon>Dikarya</taxon>
        <taxon>Ascomycota</taxon>
        <taxon>Saccharomycotina</taxon>
        <taxon>Dipodascomycetes</taxon>
        <taxon>Dipodascales</taxon>
        <taxon>Dipodascales incertae sedis</taxon>
        <taxon>Yarrowia</taxon>
    </lineage>
</organism>
<protein>
    <submittedName>
        <fullName evidence="2">Uncharacterized protein</fullName>
    </submittedName>
</protein>
<evidence type="ECO:0000313" key="3">
    <source>
        <dbReference type="Proteomes" id="UP000182444"/>
    </source>
</evidence>
<evidence type="ECO:0000256" key="1">
    <source>
        <dbReference type="SAM" id="MobiDB-lite"/>
    </source>
</evidence>
<dbReference type="GeneID" id="94582748"/>
<dbReference type="RefSeq" id="XP_068138200.1">
    <property type="nucleotide sequence ID" value="XM_068282099.1"/>
</dbReference>
<dbReference type="VEuPathDB" id="FungiDB:YALI1_B20399g"/>
<feature type="region of interest" description="Disordered" evidence="1">
    <location>
        <begin position="54"/>
        <end position="73"/>
    </location>
</feature>
<dbReference type="VEuPathDB" id="FungiDB:YALI0_B15532g"/>
<dbReference type="EMBL" id="CP017554">
    <property type="protein sequence ID" value="AOW01750.1"/>
    <property type="molecule type" value="Genomic_DNA"/>
</dbReference>
<accession>A0A1D8N7Y3</accession>
<proteinExistence type="predicted"/>
<reference evidence="2 3" key="1">
    <citation type="journal article" date="2016" name="PLoS ONE">
        <title>Sequence Assembly of Yarrowia lipolytica Strain W29/CLIB89 Shows Transposable Element Diversity.</title>
        <authorList>
            <person name="Magnan C."/>
            <person name="Yu J."/>
            <person name="Chang I."/>
            <person name="Jahn E."/>
            <person name="Kanomata Y."/>
            <person name="Wu J."/>
            <person name="Zeller M."/>
            <person name="Oakes M."/>
            <person name="Baldi P."/>
            <person name="Sandmeyer S."/>
        </authorList>
    </citation>
    <scope>NUCLEOTIDE SEQUENCE [LARGE SCALE GENOMIC DNA]</scope>
    <source>
        <strain evidence="3">CLIB89(W29)</strain>
    </source>
</reference>
<gene>
    <name evidence="2" type="ORF">YALI1_B20399g</name>
</gene>
<sequence length="83" mass="8761">MAPSGATPLPTASPWLMSWSSSTTLRAILIFLDPAPMPSNLCSQTGSCLLTSKGAAHSQGSGKWEYSSPNDDMSDVALQFNQN</sequence>
<name>A0A1D8N7Y3_YARLL</name>
<dbReference type="Proteomes" id="UP000182444">
    <property type="component" value="Chromosome 1B"/>
</dbReference>
<evidence type="ECO:0000313" key="2">
    <source>
        <dbReference type="EMBL" id="AOW01750.1"/>
    </source>
</evidence>
<dbReference type="AlphaFoldDB" id="A0A1D8N7Y3"/>